<gene>
    <name evidence="6" type="primary">bamD</name>
    <name evidence="10" type="ORF">P7M15_02300</name>
    <name evidence="9" type="ORF">P7M32_10760</name>
</gene>
<comment type="subcellular location">
    <subcellularLocation>
        <location evidence="6">Cell outer membrane</location>
        <topology evidence="6">Lipid-anchor</topology>
    </subcellularLocation>
</comment>
<proteinExistence type="inferred from homology"/>
<comment type="caution">
    <text evidence="10">The sequence shown here is derived from an EMBL/GenBank/DDBJ whole genome shotgun (WGS) entry which is preliminary data.</text>
</comment>
<dbReference type="Gene3D" id="1.25.40.10">
    <property type="entry name" value="Tetratricopeptide repeat domain"/>
    <property type="match status" value="1"/>
</dbReference>
<dbReference type="EMBL" id="JARQTW010000003">
    <property type="protein sequence ID" value="MDG2949359.1"/>
    <property type="molecule type" value="Genomic_DNA"/>
</dbReference>
<dbReference type="EMBL" id="JARQTX010000019">
    <property type="protein sequence ID" value="MDG2946897.1"/>
    <property type="molecule type" value="Genomic_DNA"/>
</dbReference>
<dbReference type="GO" id="GO:0043165">
    <property type="term" value="P:Gram-negative-bacterium-type cell outer membrane assembly"/>
    <property type="evidence" value="ECO:0007669"/>
    <property type="project" value="UniProtKB-UniRule"/>
</dbReference>
<protein>
    <recommendedName>
        <fullName evidence="6">Outer membrane protein assembly factor BamD</fullName>
    </recommendedName>
</protein>
<keyword evidence="2 6" id="KW-0472">Membrane</keyword>
<feature type="chain" id="PRO_5043644595" description="Outer membrane protein assembly factor BamD" evidence="7">
    <location>
        <begin position="22"/>
        <end position="277"/>
    </location>
</feature>
<dbReference type="GO" id="GO:0051205">
    <property type="term" value="P:protein insertion into membrane"/>
    <property type="evidence" value="ECO:0007669"/>
    <property type="project" value="UniProtKB-UniRule"/>
</dbReference>
<reference evidence="10 12" key="1">
    <citation type="submission" date="2023-03" db="EMBL/GenBank/DDBJ databases">
        <title>Classification of Bisgaard taxon 6 and taxon 10 as Exercitatus varius gen. nov., spec. nov.</title>
        <authorList>
            <person name="Christensen H."/>
        </authorList>
    </citation>
    <scope>NUCLEOTIDE SEQUENCE</scope>
    <source>
        <strain evidence="9 12">23350_01</strain>
        <strain evidence="10">86116</strain>
    </source>
</reference>
<comment type="similarity">
    <text evidence="6">Belongs to the BamD family.</text>
</comment>
<dbReference type="PROSITE" id="PS51257">
    <property type="entry name" value="PROKAR_LIPOPROTEIN"/>
    <property type="match status" value="1"/>
</dbReference>
<dbReference type="NCBIfam" id="TIGR03302">
    <property type="entry name" value="OM_YfiO"/>
    <property type="match status" value="1"/>
</dbReference>
<evidence type="ECO:0000256" key="3">
    <source>
        <dbReference type="ARBA" id="ARBA00023139"/>
    </source>
</evidence>
<feature type="domain" description="Outer membrane lipoprotein BamD-like" evidence="8">
    <location>
        <begin position="29"/>
        <end position="236"/>
    </location>
</feature>
<evidence type="ECO:0000313" key="12">
    <source>
        <dbReference type="Proteomes" id="UP001216057"/>
    </source>
</evidence>
<evidence type="ECO:0000256" key="2">
    <source>
        <dbReference type="ARBA" id="ARBA00023136"/>
    </source>
</evidence>
<keyword evidence="4 6" id="KW-0998">Cell outer membrane</keyword>
<evidence type="ECO:0000313" key="9">
    <source>
        <dbReference type="EMBL" id="MDG2946897.1"/>
    </source>
</evidence>
<evidence type="ECO:0000259" key="8">
    <source>
        <dbReference type="Pfam" id="PF13525"/>
    </source>
</evidence>
<evidence type="ECO:0000256" key="6">
    <source>
        <dbReference type="HAMAP-Rule" id="MF_00922"/>
    </source>
</evidence>
<dbReference type="PANTHER" id="PTHR37423:SF1">
    <property type="entry name" value="OUTER MEMBRANE PROTEIN ASSEMBLY FACTOR BAMD"/>
    <property type="match status" value="1"/>
</dbReference>
<dbReference type="Proteomes" id="UP001214976">
    <property type="component" value="Unassembled WGS sequence"/>
</dbReference>
<sequence>MRNLKSLTLAALAAFALTACSGSNNEVEQASEQELFTKGQAYVQDGNYSDATKYLQAVDSRFPGSDYSEQAELNLIYAAYRSQDYTTALVTADRFLKLHPQSQHTDYVLYMAALTNMSMGDNFLQDFFGIDRASRESTSMKTAFGNFQTLVQHFPNSPYTPDAITRMAYIKDRLARHELEIAKFYAKRKAWVAVSNRVTGMLQTYPDTNATLQALPLLEEAYHEMGLTQLEQKAATLVKANEGKVIKEADKPDEPFLSLPSWLTFGGDDKKTETNTK</sequence>
<dbReference type="PANTHER" id="PTHR37423">
    <property type="entry name" value="SOLUBLE LYTIC MUREIN TRANSGLYCOSYLASE-RELATED"/>
    <property type="match status" value="1"/>
</dbReference>
<dbReference type="HAMAP" id="MF_00922">
    <property type="entry name" value="OM_assembly_BamD"/>
    <property type="match status" value="1"/>
</dbReference>
<organism evidence="10 11">
    <name type="scientific">Exercitatus varius</name>
    <dbReference type="NCBI Taxonomy" id="67857"/>
    <lineage>
        <taxon>Bacteria</taxon>
        <taxon>Pseudomonadati</taxon>
        <taxon>Pseudomonadota</taxon>
        <taxon>Gammaproteobacteria</taxon>
        <taxon>Pasteurellales</taxon>
        <taxon>Pasteurellaceae</taxon>
        <taxon>Exercitatus</taxon>
    </lineage>
</organism>
<comment type="function">
    <text evidence="6">Part of the outer membrane protein assembly complex, which is involved in assembly and insertion of beta-barrel proteins into the outer membrane.</text>
</comment>
<keyword evidence="5 6" id="KW-0449">Lipoprotein</keyword>
<dbReference type="AlphaFoldDB" id="A0AAW6Q6Y4"/>
<dbReference type="SUPFAM" id="SSF48452">
    <property type="entry name" value="TPR-like"/>
    <property type="match status" value="1"/>
</dbReference>
<keyword evidence="1 6" id="KW-0732">Signal</keyword>
<dbReference type="Pfam" id="PF13525">
    <property type="entry name" value="YfiO"/>
    <property type="match status" value="1"/>
</dbReference>
<dbReference type="InterPro" id="IPR011990">
    <property type="entry name" value="TPR-like_helical_dom_sf"/>
</dbReference>
<dbReference type="InterPro" id="IPR039565">
    <property type="entry name" value="BamD-like"/>
</dbReference>
<dbReference type="InterPro" id="IPR017689">
    <property type="entry name" value="BamD"/>
</dbReference>
<keyword evidence="12" id="KW-1185">Reference proteome</keyword>
<dbReference type="Proteomes" id="UP001216057">
    <property type="component" value="Unassembled WGS sequence"/>
</dbReference>
<dbReference type="GO" id="GO:1990063">
    <property type="term" value="C:Bam protein complex"/>
    <property type="evidence" value="ECO:0007669"/>
    <property type="project" value="TreeGrafter"/>
</dbReference>
<dbReference type="CDD" id="cd15830">
    <property type="entry name" value="BamD"/>
    <property type="match status" value="1"/>
</dbReference>
<evidence type="ECO:0000256" key="1">
    <source>
        <dbReference type="ARBA" id="ARBA00022729"/>
    </source>
</evidence>
<evidence type="ECO:0000256" key="4">
    <source>
        <dbReference type="ARBA" id="ARBA00023237"/>
    </source>
</evidence>
<feature type="signal peptide" evidence="7">
    <location>
        <begin position="1"/>
        <end position="21"/>
    </location>
</feature>
<evidence type="ECO:0000256" key="5">
    <source>
        <dbReference type="ARBA" id="ARBA00023288"/>
    </source>
</evidence>
<evidence type="ECO:0000256" key="7">
    <source>
        <dbReference type="SAM" id="SignalP"/>
    </source>
</evidence>
<name>A0AAW6Q6Y4_9PAST</name>
<dbReference type="RefSeq" id="WP_317476625.1">
    <property type="nucleotide sequence ID" value="NZ_JARQTW010000003.1"/>
</dbReference>
<evidence type="ECO:0000313" key="11">
    <source>
        <dbReference type="Proteomes" id="UP001214976"/>
    </source>
</evidence>
<accession>A0AAW6Q6Y4</accession>
<evidence type="ECO:0000313" key="10">
    <source>
        <dbReference type="EMBL" id="MDG2949359.1"/>
    </source>
</evidence>
<keyword evidence="3 6" id="KW-0564">Palmitate</keyword>
<comment type="subunit">
    <text evidence="6">Part of the Bam complex.</text>
</comment>